<sequence>MATVQGLLSNGNQALEDGKLQEAIDFYSKGIEQDTSKAKSHLLYEGRSHAYTDNKEYTKAKDDAIEVIKLKPEWGMGYYRKGIALEGLENYAEAMEAYDEGLKQDSMNEDLKTASKECSAKLANILPNPFSELKEIVSELKAHKDTKDYFKHSWYEEMLKDLSENPRKLTEYVQKPEMQKTLSALLGFDLMAENDENTPGPSGLAIAGTSQ</sequence>
<dbReference type="OMA" id="EGRSHAY"/>
<evidence type="ECO:0000256" key="2">
    <source>
        <dbReference type="ARBA" id="ARBA00022803"/>
    </source>
</evidence>
<evidence type="ECO:0000313" key="5">
    <source>
        <dbReference type="Ensembl" id="ENSCINP00000010118.2"/>
    </source>
</evidence>
<protein>
    <submittedName>
        <fullName evidence="5">Stress-induced-phosphoprotein 1-like</fullName>
    </submittedName>
</protein>
<dbReference type="OrthoDB" id="2423701at2759"/>
<dbReference type="Ensembl" id="ENSCINT00000010118.2">
    <property type="protein sequence ID" value="ENSCINP00000010118.2"/>
    <property type="gene ID" value="ENSCING00000004903.3"/>
</dbReference>
<dbReference type="AlphaFoldDB" id="F7B9B6"/>
<dbReference type="PANTHER" id="PTHR22904:SF523">
    <property type="entry name" value="STRESS-INDUCED-PHOSPHOPROTEIN 1"/>
    <property type="match status" value="1"/>
</dbReference>
<dbReference type="SUPFAM" id="SSF48452">
    <property type="entry name" value="TPR-like"/>
    <property type="match status" value="1"/>
</dbReference>
<dbReference type="InterPro" id="IPR019734">
    <property type="entry name" value="TPR_rpt"/>
</dbReference>
<reference evidence="5" key="2">
    <citation type="journal article" date="2008" name="Genome Biol.">
        <title>Improved genome assembly and evidence-based global gene model set for the chordate Ciona intestinalis: new insight into intron and operon populations.</title>
        <authorList>
            <person name="Satou Y."/>
            <person name="Mineta K."/>
            <person name="Ogasawara M."/>
            <person name="Sasakura Y."/>
            <person name="Shoguchi E."/>
            <person name="Ueno K."/>
            <person name="Yamada L."/>
            <person name="Matsumoto J."/>
            <person name="Wasserscheid J."/>
            <person name="Dewar K."/>
            <person name="Wiley G.B."/>
            <person name="Macmil S.L."/>
            <person name="Roe B.A."/>
            <person name="Zeller R.W."/>
            <person name="Hastings K.E."/>
            <person name="Lemaire P."/>
            <person name="Lindquist E."/>
            <person name="Endo T."/>
            <person name="Hotta K."/>
            <person name="Inaba K."/>
        </authorList>
    </citation>
    <scope>NUCLEOTIDE SEQUENCE [LARGE SCALE GENOMIC DNA]</scope>
    <source>
        <strain evidence="5">wild type</strain>
    </source>
</reference>
<organism evidence="5 6">
    <name type="scientific">Ciona intestinalis</name>
    <name type="common">Transparent sea squirt</name>
    <name type="synonym">Ascidia intestinalis</name>
    <dbReference type="NCBI Taxonomy" id="7719"/>
    <lineage>
        <taxon>Eukaryota</taxon>
        <taxon>Metazoa</taxon>
        <taxon>Chordata</taxon>
        <taxon>Tunicata</taxon>
        <taxon>Ascidiacea</taxon>
        <taxon>Phlebobranchia</taxon>
        <taxon>Cionidae</taxon>
        <taxon>Ciona</taxon>
    </lineage>
</organism>
<reference evidence="5" key="4">
    <citation type="submission" date="2025-09" db="UniProtKB">
        <authorList>
            <consortium name="Ensembl"/>
        </authorList>
    </citation>
    <scope>IDENTIFICATION</scope>
</reference>
<feature type="region of interest" description="Disordered" evidence="3">
    <location>
        <begin position="192"/>
        <end position="211"/>
    </location>
</feature>
<dbReference type="InterPro" id="IPR011990">
    <property type="entry name" value="TPR-like_helical_dom_sf"/>
</dbReference>
<proteinExistence type="predicted"/>
<dbReference type="Pfam" id="PF17830">
    <property type="entry name" value="STI1-HOP_DP"/>
    <property type="match status" value="1"/>
</dbReference>
<dbReference type="RefSeq" id="XP_002128295.2">
    <property type="nucleotide sequence ID" value="XM_002128259.5"/>
</dbReference>
<keyword evidence="6" id="KW-1185">Reference proteome</keyword>
<dbReference type="STRING" id="7719.ENSCINP00000010118"/>
<evidence type="ECO:0000259" key="4">
    <source>
        <dbReference type="Pfam" id="PF17830"/>
    </source>
</evidence>
<dbReference type="Gene3D" id="1.10.260.100">
    <property type="match status" value="1"/>
</dbReference>
<evidence type="ECO:0000256" key="1">
    <source>
        <dbReference type="ARBA" id="ARBA00022737"/>
    </source>
</evidence>
<dbReference type="EMBL" id="EAAA01001985">
    <property type="status" value="NOT_ANNOTATED_CDS"/>
    <property type="molecule type" value="Genomic_DNA"/>
</dbReference>
<reference evidence="6" key="1">
    <citation type="journal article" date="2002" name="Science">
        <title>The draft genome of Ciona intestinalis: insights into chordate and vertebrate origins.</title>
        <authorList>
            <person name="Dehal P."/>
            <person name="Satou Y."/>
            <person name="Campbell R.K."/>
            <person name="Chapman J."/>
            <person name="Degnan B."/>
            <person name="De Tomaso A."/>
            <person name="Davidson B."/>
            <person name="Di Gregorio A."/>
            <person name="Gelpke M."/>
            <person name="Goodstein D.M."/>
            <person name="Harafuji N."/>
            <person name="Hastings K.E."/>
            <person name="Ho I."/>
            <person name="Hotta K."/>
            <person name="Huang W."/>
            <person name="Kawashima T."/>
            <person name="Lemaire P."/>
            <person name="Martinez D."/>
            <person name="Meinertzhagen I.A."/>
            <person name="Necula S."/>
            <person name="Nonaka M."/>
            <person name="Putnam N."/>
            <person name="Rash S."/>
            <person name="Saiga H."/>
            <person name="Satake M."/>
            <person name="Terry A."/>
            <person name="Yamada L."/>
            <person name="Wang H.G."/>
            <person name="Awazu S."/>
            <person name="Azumi K."/>
            <person name="Boore J."/>
            <person name="Branno M."/>
            <person name="Chin-Bow S."/>
            <person name="DeSantis R."/>
            <person name="Doyle S."/>
            <person name="Francino P."/>
            <person name="Keys D.N."/>
            <person name="Haga S."/>
            <person name="Hayashi H."/>
            <person name="Hino K."/>
            <person name="Imai K.S."/>
            <person name="Inaba K."/>
            <person name="Kano S."/>
            <person name="Kobayashi K."/>
            <person name="Kobayashi M."/>
            <person name="Lee B.I."/>
            <person name="Makabe K.W."/>
            <person name="Manohar C."/>
            <person name="Matassi G."/>
            <person name="Medina M."/>
            <person name="Mochizuki Y."/>
            <person name="Mount S."/>
            <person name="Morishita T."/>
            <person name="Miura S."/>
            <person name="Nakayama A."/>
            <person name="Nishizaka S."/>
            <person name="Nomoto H."/>
            <person name="Ohta F."/>
            <person name="Oishi K."/>
            <person name="Rigoutsos I."/>
            <person name="Sano M."/>
            <person name="Sasaki A."/>
            <person name="Sasakura Y."/>
            <person name="Shoguchi E."/>
            <person name="Shin-i T."/>
            <person name="Spagnuolo A."/>
            <person name="Stainier D."/>
            <person name="Suzuki M.M."/>
            <person name="Tassy O."/>
            <person name="Takatori N."/>
            <person name="Tokuoka M."/>
            <person name="Yagi K."/>
            <person name="Yoshizaki F."/>
            <person name="Wada S."/>
            <person name="Zhang C."/>
            <person name="Hyatt P.D."/>
            <person name="Larimer F."/>
            <person name="Detter C."/>
            <person name="Doggett N."/>
            <person name="Glavina T."/>
            <person name="Hawkins T."/>
            <person name="Richardson P."/>
            <person name="Lucas S."/>
            <person name="Kohara Y."/>
            <person name="Levine M."/>
            <person name="Satoh N."/>
            <person name="Rokhsar D.S."/>
        </authorList>
    </citation>
    <scope>NUCLEOTIDE SEQUENCE [LARGE SCALE GENOMIC DNA]</scope>
</reference>
<name>F7B9B6_CIOIN</name>
<keyword evidence="2" id="KW-0802">TPR repeat</keyword>
<dbReference type="SMART" id="SM00028">
    <property type="entry name" value="TPR"/>
    <property type="match status" value="3"/>
</dbReference>
<dbReference type="Proteomes" id="UP000008144">
    <property type="component" value="Chromosome 4"/>
</dbReference>
<reference evidence="5" key="3">
    <citation type="submission" date="2025-08" db="UniProtKB">
        <authorList>
            <consortium name="Ensembl"/>
        </authorList>
    </citation>
    <scope>IDENTIFICATION</scope>
</reference>
<dbReference type="Pfam" id="PF13181">
    <property type="entry name" value="TPR_8"/>
    <property type="match status" value="1"/>
</dbReference>
<dbReference type="HOGENOM" id="CLU_000134_46_4_1"/>
<dbReference type="KEGG" id="cin:100183858"/>
<evidence type="ECO:0000256" key="3">
    <source>
        <dbReference type="SAM" id="MobiDB-lite"/>
    </source>
</evidence>
<dbReference type="Gene3D" id="1.25.40.10">
    <property type="entry name" value="Tetratricopeptide repeat domain"/>
    <property type="match status" value="1"/>
</dbReference>
<dbReference type="PANTHER" id="PTHR22904">
    <property type="entry name" value="TPR REPEAT CONTAINING PROTEIN"/>
    <property type="match status" value="1"/>
</dbReference>
<dbReference type="GeneTree" id="ENSGT00940000173366"/>
<dbReference type="InParanoid" id="F7B9B6"/>
<keyword evidence="1" id="KW-0677">Repeat</keyword>
<dbReference type="FunFam" id="1.10.260.100:FF:000004">
    <property type="entry name" value="Putative stress-induced-phosphoprotein 1"/>
    <property type="match status" value="1"/>
</dbReference>
<accession>A0A1W2WIL9</accession>
<dbReference type="GeneID" id="100183858"/>
<dbReference type="FunFam" id="1.25.40.10:FF:003511">
    <property type="entry name" value="stress-induced-phosphoprotein 1-like isoform X2"/>
    <property type="match status" value="1"/>
</dbReference>
<dbReference type="InterPro" id="IPR041243">
    <property type="entry name" value="STI1/HOP_DP"/>
</dbReference>
<accession>F7B9B6</accession>
<gene>
    <name evidence="5" type="primary">LOC100183858</name>
</gene>
<evidence type="ECO:0000313" key="6">
    <source>
        <dbReference type="Proteomes" id="UP000008144"/>
    </source>
</evidence>
<feature type="domain" description="STI1/HOP DP" evidence="4">
    <location>
        <begin position="144"/>
        <end position="187"/>
    </location>
</feature>